<dbReference type="PANTHER" id="PTHR11188:SF17">
    <property type="entry name" value="FI21816P1"/>
    <property type="match status" value="1"/>
</dbReference>
<dbReference type="GO" id="GO:0030674">
    <property type="term" value="F:protein-macromolecule adaptor activity"/>
    <property type="evidence" value="ECO:0007669"/>
    <property type="project" value="TreeGrafter"/>
</dbReference>
<feature type="compositionally biased region" description="Basic residues" evidence="3">
    <location>
        <begin position="588"/>
        <end position="604"/>
    </location>
</feature>
<feature type="region of interest" description="Disordered" evidence="3">
    <location>
        <begin position="454"/>
        <end position="496"/>
    </location>
</feature>
<sequence length="644" mass="70403">MPSFNPFSAVTGRHAFSLFDIRLENDFLVFRGNEHEAASQLLKGVLAVCVPGPTRIEDIHLRLIGTLRLSWADTKATPSGISIQKFEKTTEILSHRWPSFIGTPGKSMILDKGNYEFPFELMLPGNTSESVEGLKEASVTYRLKATIARGKLAYDHHAYKHIRMIRTLDASALEFLHAMSVENIWPNKVEYSIVVPRKAVVFGSAIPFESRFTPLLKGLEIGDVTIRLIEACEILATSATGVPIKEHKKEREVTSWVLPVTRDEHWQDVIENTGQEGWVLTADLDLPRKLGKCVQDVNTHGIKTRHKLKIVVALQNPDGHISELRATLPVTIFISPNIPLDEDGNLAQPVQQNSSSQESTSQIAPPGYGEHVLDQLYSNIDMAGYQTPGVQSGMNSPYMALSRAGSNENLAAMLNDNTITPAALTSRLQDVSVAGGPPRRDSSYASLASALLPTQNADTTPANTSPPASAPLSRHDSGEENHSGNQTPEHVDFPELSELSKVPSYATAIRSSRVFAPAANALPDYATATSEPTTPAVTTPVMTPVAQTANPLELIPEDPLEQTGAGSVSPAATPVSPSTMSTSADQHHNHHHHNPQRPTPRRHSSFGGFFSSHHSLGMHHFHHHHGEGDERRRFTLMQMRDPVS</sequence>
<dbReference type="Proteomes" id="UP000294847">
    <property type="component" value="Chromosome 5"/>
</dbReference>
<dbReference type="Gene3D" id="2.60.40.640">
    <property type="match status" value="1"/>
</dbReference>
<evidence type="ECO:0000256" key="1">
    <source>
        <dbReference type="ARBA" id="ARBA00005298"/>
    </source>
</evidence>
<evidence type="ECO:0000313" key="5">
    <source>
        <dbReference type="Proteomes" id="UP000294847"/>
    </source>
</evidence>
<feature type="region of interest" description="Disordered" evidence="3">
    <location>
        <begin position="558"/>
        <end position="611"/>
    </location>
</feature>
<feature type="region of interest" description="Disordered" evidence="3">
    <location>
        <begin position="343"/>
        <end position="368"/>
    </location>
</feature>
<feature type="compositionally biased region" description="Basic and acidic residues" evidence="3">
    <location>
        <begin position="473"/>
        <end position="482"/>
    </location>
</feature>
<dbReference type="Pfam" id="PF00339">
    <property type="entry name" value="Arrestin_N"/>
    <property type="match status" value="1"/>
</dbReference>
<dbReference type="EMBL" id="CP034208">
    <property type="protein sequence ID" value="QBZ62137.1"/>
    <property type="molecule type" value="Genomic_DNA"/>
</dbReference>
<dbReference type="InterPro" id="IPR011022">
    <property type="entry name" value="Arrestin_C-like"/>
</dbReference>
<proteinExistence type="inferred from homology"/>
<evidence type="ECO:0000256" key="2">
    <source>
        <dbReference type="ARBA" id="ARBA00038766"/>
    </source>
</evidence>
<dbReference type="AlphaFoldDB" id="A0A4P7NJA4"/>
<dbReference type="OMA" id="GMATPFH"/>
<dbReference type="GO" id="GO:0005829">
    <property type="term" value="C:cytosol"/>
    <property type="evidence" value="ECO:0007669"/>
    <property type="project" value="TreeGrafter"/>
</dbReference>
<dbReference type="InterPro" id="IPR050357">
    <property type="entry name" value="Arrestin_domain-protein"/>
</dbReference>
<gene>
    <name evidence="4" type="ORF">PoMZ_11012</name>
</gene>
<dbReference type="InterPro" id="IPR011021">
    <property type="entry name" value="Arrestin-like_N"/>
</dbReference>
<dbReference type="PANTHER" id="PTHR11188">
    <property type="entry name" value="ARRESTIN DOMAIN CONTAINING PROTEIN"/>
    <property type="match status" value="1"/>
</dbReference>
<comment type="similarity">
    <text evidence="1">Belongs to the arrestin family.</text>
</comment>
<feature type="compositionally biased region" description="Low complexity" evidence="3">
    <location>
        <begin position="454"/>
        <end position="471"/>
    </location>
</feature>
<dbReference type="GO" id="GO:0070086">
    <property type="term" value="P:ubiquitin-dependent endocytosis"/>
    <property type="evidence" value="ECO:0007669"/>
    <property type="project" value="TreeGrafter"/>
</dbReference>
<organism evidence="4 5">
    <name type="scientific">Pyricularia oryzae</name>
    <name type="common">Rice blast fungus</name>
    <name type="synonym">Magnaporthe oryzae</name>
    <dbReference type="NCBI Taxonomy" id="318829"/>
    <lineage>
        <taxon>Eukaryota</taxon>
        <taxon>Fungi</taxon>
        <taxon>Dikarya</taxon>
        <taxon>Ascomycota</taxon>
        <taxon>Pezizomycotina</taxon>
        <taxon>Sordariomycetes</taxon>
        <taxon>Sordariomycetidae</taxon>
        <taxon>Magnaporthales</taxon>
        <taxon>Pyriculariaceae</taxon>
        <taxon>Pyricularia</taxon>
    </lineage>
</organism>
<feature type="compositionally biased region" description="Low complexity" evidence="3">
    <location>
        <begin position="351"/>
        <end position="362"/>
    </location>
</feature>
<dbReference type="VEuPathDB" id="FungiDB:M_BR32_EuGene_00029331"/>
<evidence type="ECO:0000256" key="3">
    <source>
        <dbReference type="SAM" id="MobiDB-lite"/>
    </source>
</evidence>
<name>A0A4P7NJA4_PYROR</name>
<dbReference type="InterPro" id="IPR014752">
    <property type="entry name" value="Arrestin-like_C"/>
</dbReference>
<dbReference type="Pfam" id="PF02752">
    <property type="entry name" value="Arrestin_C"/>
    <property type="match status" value="1"/>
</dbReference>
<dbReference type="GO" id="GO:0031625">
    <property type="term" value="F:ubiquitin protein ligase binding"/>
    <property type="evidence" value="ECO:0007669"/>
    <property type="project" value="TreeGrafter"/>
</dbReference>
<comment type="subunit">
    <text evidence="2">Interacts with hulA.</text>
</comment>
<feature type="compositionally biased region" description="Low complexity" evidence="3">
    <location>
        <begin position="567"/>
        <end position="584"/>
    </location>
</feature>
<dbReference type="SUPFAM" id="SSF81296">
    <property type="entry name" value="E set domains"/>
    <property type="match status" value="1"/>
</dbReference>
<evidence type="ECO:0000313" key="4">
    <source>
        <dbReference type="EMBL" id="QBZ62137.1"/>
    </source>
</evidence>
<reference evidence="4 5" key="1">
    <citation type="journal article" date="2019" name="Mol. Biol. Evol.">
        <title>Blast fungal genomes show frequent chromosomal changes, gene gains and losses, and effector gene turnover.</title>
        <authorList>
            <person name="Gomez Luciano L.B."/>
            <person name="Jason Tsai I."/>
            <person name="Chuma I."/>
            <person name="Tosa Y."/>
            <person name="Chen Y.H."/>
            <person name="Li J.Y."/>
            <person name="Li M.Y."/>
            <person name="Jade Lu M.Y."/>
            <person name="Nakayashiki H."/>
            <person name="Li W.H."/>
        </authorList>
    </citation>
    <scope>NUCLEOTIDE SEQUENCE [LARGE SCALE GENOMIC DNA]</scope>
    <source>
        <strain evidence="4">MZ5-1-6</strain>
    </source>
</reference>
<dbReference type="SMART" id="SM01017">
    <property type="entry name" value="Arrestin_C"/>
    <property type="match status" value="1"/>
</dbReference>
<dbReference type="InterPro" id="IPR014756">
    <property type="entry name" value="Ig_E-set"/>
</dbReference>
<protein>
    <submittedName>
        <fullName evidence="4">Uncharacterized protein</fullName>
    </submittedName>
</protein>
<accession>A0A4P7NJA4</accession>
<dbReference type="GO" id="GO:0005886">
    <property type="term" value="C:plasma membrane"/>
    <property type="evidence" value="ECO:0007669"/>
    <property type="project" value="TreeGrafter"/>
</dbReference>